<protein>
    <recommendedName>
        <fullName evidence="4">NADH:ubiquinone oxidoreductase intermediate-associated protein 30 domain-containing protein</fullName>
    </recommendedName>
</protein>
<sequence>MRLGAAAACALLPCAAAAWLYAAPPVAPRPACSRCHASARRCRIVSQQPLDSEELQALAGMWRCSLDLDDGYRQLTCHLDVSGKLTSSDEDLPAWNANWEASKASDEGGQLAVWLRLGALQLQGSGERTGGLRCSLFTGTVLEGDEEPVCVGSFEMELALPAVDQAALPALEARHTARLNAKPAPPPRFVRASFIGMWRLLLSLDTAADEAAPCAFLTLNLQQAGGYRAGNFESEESPRLGGTWGVYDRPPEGSAVTGSVLQDRGTHVWLSVKRERCETTLRGLGGLPVQESFSLWGRPALEGFQAELAARTDGGGTSDRIDGVCYFGSSSDREYVVCGTFSLTRLESQPADAP</sequence>
<proteinExistence type="predicted"/>
<comment type="caution">
    <text evidence="2">The sequence shown here is derived from an EMBL/GenBank/DDBJ whole genome shotgun (WGS) entry which is preliminary data.</text>
</comment>
<evidence type="ECO:0000256" key="1">
    <source>
        <dbReference type="SAM" id="SignalP"/>
    </source>
</evidence>
<dbReference type="AlphaFoldDB" id="A0AB34IC85"/>
<evidence type="ECO:0000313" key="2">
    <source>
        <dbReference type="EMBL" id="KAL1496321.1"/>
    </source>
</evidence>
<reference evidence="2 3" key="1">
    <citation type="journal article" date="2024" name="Science">
        <title>Giant polyketide synthase enzymes in the biosynthesis of giant marine polyether toxins.</title>
        <authorList>
            <person name="Fallon T.R."/>
            <person name="Shende V.V."/>
            <person name="Wierzbicki I.H."/>
            <person name="Pendleton A.L."/>
            <person name="Watervoot N.F."/>
            <person name="Auber R.P."/>
            <person name="Gonzalez D.J."/>
            <person name="Wisecaver J.H."/>
            <person name="Moore B.S."/>
        </authorList>
    </citation>
    <scope>NUCLEOTIDE SEQUENCE [LARGE SCALE GENOMIC DNA]</scope>
    <source>
        <strain evidence="2 3">12B1</strain>
    </source>
</reference>
<feature type="signal peptide" evidence="1">
    <location>
        <begin position="1"/>
        <end position="17"/>
    </location>
</feature>
<keyword evidence="1" id="KW-0732">Signal</keyword>
<name>A0AB34IC85_PRYPA</name>
<evidence type="ECO:0000313" key="3">
    <source>
        <dbReference type="Proteomes" id="UP001515480"/>
    </source>
</evidence>
<dbReference type="EMBL" id="JBGBPQ010000029">
    <property type="protein sequence ID" value="KAL1496321.1"/>
    <property type="molecule type" value="Genomic_DNA"/>
</dbReference>
<dbReference type="Proteomes" id="UP001515480">
    <property type="component" value="Unassembled WGS sequence"/>
</dbReference>
<organism evidence="2 3">
    <name type="scientific">Prymnesium parvum</name>
    <name type="common">Toxic golden alga</name>
    <dbReference type="NCBI Taxonomy" id="97485"/>
    <lineage>
        <taxon>Eukaryota</taxon>
        <taxon>Haptista</taxon>
        <taxon>Haptophyta</taxon>
        <taxon>Prymnesiophyceae</taxon>
        <taxon>Prymnesiales</taxon>
        <taxon>Prymnesiaceae</taxon>
        <taxon>Prymnesium</taxon>
    </lineage>
</organism>
<accession>A0AB34IC85</accession>
<feature type="chain" id="PRO_5044298743" description="NADH:ubiquinone oxidoreductase intermediate-associated protein 30 domain-containing protein" evidence="1">
    <location>
        <begin position="18"/>
        <end position="354"/>
    </location>
</feature>
<keyword evidence="3" id="KW-1185">Reference proteome</keyword>
<evidence type="ECO:0008006" key="4">
    <source>
        <dbReference type="Google" id="ProtNLM"/>
    </source>
</evidence>
<gene>
    <name evidence="2" type="ORF">AB1Y20_016278</name>
</gene>